<keyword evidence="10" id="KW-0812">Transmembrane</keyword>
<dbReference type="AlphaFoldDB" id="A0A150K266"/>
<keyword evidence="10" id="KW-0472">Membrane</keyword>
<evidence type="ECO:0000256" key="2">
    <source>
        <dbReference type="ARBA" id="ARBA00004651"/>
    </source>
</evidence>
<evidence type="ECO:0000256" key="7">
    <source>
        <dbReference type="ARBA" id="ARBA00022777"/>
    </source>
</evidence>
<evidence type="ECO:0000256" key="5">
    <source>
        <dbReference type="ARBA" id="ARBA00022679"/>
    </source>
</evidence>
<feature type="domain" description="Histidine kinase" evidence="11">
    <location>
        <begin position="201"/>
        <end position="415"/>
    </location>
</feature>
<dbReference type="PANTHER" id="PTHR43711:SF28">
    <property type="entry name" value="SENSOR HISTIDINE KINASE YXDK"/>
    <property type="match status" value="1"/>
</dbReference>
<proteinExistence type="predicted"/>
<dbReference type="SMART" id="SM00388">
    <property type="entry name" value="HisKA"/>
    <property type="match status" value="1"/>
</dbReference>
<dbReference type="InterPro" id="IPR036890">
    <property type="entry name" value="HATPase_C_sf"/>
</dbReference>
<accession>A0A150K266</accession>
<dbReference type="FunFam" id="3.30.565.10:FF:000006">
    <property type="entry name" value="Sensor histidine kinase WalK"/>
    <property type="match status" value="1"/>
</dbReference>
<dbReference type="CDD" id="cd00075">
    <property type="entry name" value="HATPase"/>
    <property type="match status" value="1"/>
</dbReference>
<dbReference type="InterPro" id="IPR003594">
    <property type="entry name" value="HATPase_dom"/>
</dbReference>
<dbReference type="RefSeq" id="WP_235920134.1">
    <property type="nucleotide sequence ID" value="NZ_JAABON010000180.1"/>
</dbReference>
<dbReference type="SUPFAM" id="SSF47384">
    <property type="entry name" value="Homodimeric domain of signal transducing histidine kinase"/>
    <property type="match status" value="1"/>
</dbReference>
<evidence type="ECO:0000256" key="3">
    <source>
        <dbReference type="ARBA" id="ARBA00012438"/>
    </source>
</evidence>
<evidence type="ECO:0000313" key="12">
    <source>
        <dbReference type="EMBL" id="KYC63670.1"/>
    </source>
</evidence>
<evidence type="ECO:0000259" key="11">
    <source>
        <dbReference type="PROSITE" id="PS50109"/>
    </source>
</evidence>
<keyword evidence="7" id="KW-0418">Kinase</keyword>
<evidence type="ECO:0000256" key="9">
    <source>
        <dbReference type="ARBA" id="ARBA00023012"/>
    </source>
</evidence>
<dbReference type="SUPFAM" id="SSF55874">
    <property type="entry name" value="ATPase domain of HSP90 chaperone/DNA topoisomerase II/histidine kinase"/>
    <property type="match status" value="1"/>
</dbReference>
<dbReference type="Proteomes" id="UP000075304">
    <property type="component" value="Unassembled WGS sequence"/>
</dbReference>
<dbReference type="PANTHER" id="PTHR43711">
    <property type="entry name" value="TWO-COMPONENT HISTIDINE KINASE"/>
    <property type="match status" value="1"/>
</dbReference>
<dbReference type="InterPro" id="IPR003661">
    <property type="entry name" value="HisK_dim/P_dom"/>
</dbReference>
<dbReference type="Pfam" id="PF02518">
    <property type="entry name" value="HATPase_c"/>
    <property type="match status" value="1"/>
</dbReference>
<dbReference type="Gene3D" id="3.30.565.10">
    <property type="entry name" value="Histidine kinase-like ATPase, C-terminal domain"/>
    <property type="match status" value="1"/>
</dbReference>
<dbReference type="PROSITE" id="PS50109">
    <property type="entry name" value="HIS_KIN"/>
    <property type="match status" value="1"/>
</dbReference>
<dbReference type="CDD" id="cd00082">
    <property type="entry name" value="HisKA"/>
    <property type="match status" value="1"/>
</dbReference>
<organism evidence="12 13">
    <name type="scientific">Heyndrickxia coagulans</name>
    <name type="common">Weizmannia coagulans</name>
    <dbReference type="NCBI Taxonomy" id="1398"/>
    <lineage>
        <taxon>Bacteria</taxon>
        <taxon>Bacillati</taxon>
        <taxon>Bacillota</taxon>
        <taxon>Bacilli</taxon>
        <taxon>Bacillales</taxon>
        <taxon>Bacillaceae</taxon>
        <taxon>Heyndrickxia</taxon>
    </lineage>
</organism>
<keyword evidence="5" id="KW-0808">Transferase</keyword>
<dbReference type="Gene3D" id="1.10.287.130">
    <property type="match status" value="1"/>
</dbReference>
<keyword evidence="9" id="KW-0902">Two-component regulatory system</keyword>
<protein>
    <recommendedName>
        <fullName evidence="3">histidine kinase</fullName>
        <ecNumber evidence="3">2.7.13.3</ecNumber>
    </recommendedName>
</protein>
<name>A0A150K266_HEYCO</name>
<sequence>MFKPIRKNLTIVYILTFFLFLIFILAVMYVTVQKVAEREQAREIRQYMKQEAAISKSGIARLKGKPAEKVKEADHPYFYYIFKPDGTLLKGEELIPGFHTKMKKFVTEKSSPSGMYETEYKERHAMYHAGMRTVPGIGRVYTVVGIETTGAHLVLKKLLLLFLFLAAVFTGVLALLSYFLAGKAIVPIQQAFDKQRKFVSDASHELRTPVSVFYSSAELLEREEGENLSAFGRGIVADLKTEAKLMAAMLDDLLFLARSDQNVQPYRFEEVGLYDLCTSIARRFQSGLPEEILLVNNLQDCPVVWGDPTRLQELVYIFLENARQYTEKGFIKLSLYKRGSFAAIEIADSGIGIDAHDLPRIFERFYRGDKARVRDGTGLGLSIAETIAKKHGGRIEVESKPGEGTIFTIFIPLKSYGVMSRVKNK</sequence>
<dbReference type="PATRIC" id="fig|1398.25.peg.785"/>
<evidence type="ECO:0000256" key="4">
    <source>
        <dbReference type="ARBA" id="ARBA00022553"/>
    </source>
</evidence>
<dbReference type="EMBL" id="LQYI01000110">
    <property type="protein sequence ID" value="KYC63670.1"/>
    <property type="molecule type" value="Genomic_DNA"/>
</dbReference>
<comment type="subcellular location">
    <subcellularLocation>
        <location evidence="2">Cell membrane</location>
        <topology evidence="2">Multi-pass membrane protein</topology>
    </subcellularLocation>
</comment>
<dbReference type="SMART" id="SM00387">
    <property type="entry name" value="HATPase_c"/>
    <property type="match status" value="1"/>
</dbReference>
<keyword evidence="10" id="KW-1133">Transmembrane helix</keyword>
<feature type="transmembrane region" description="Helical" evidence="10">
    <location>
        <begin position="158"/>
        <end position="180"/>
    </location>
</feature>
<keyword evidence="6" id="KW-0547">Nucleotide-binding</keyword>
<dbReference type="GO" id="GO:0000155">
    <property type="term" value="F:phosphorelay sensor kinase activity"/>
    <property type="evidence" value="ECO:0007669"/>
    <property type="project" value="InterPro"/>
</dbReference>
<keyword evidence="8" id="KW-0067">ATP-binding</keyword>
<dbReference type="Pfam" id="PF00512">
    <property type="entry name" value="HisKA"/>
    <property type="match status" value="1"/>
</dbReference>
<dbReference type="PRINTS" id="PR00344">
    <property type="entry name" value="BCTRLSENSOR"/>
</dbReference>
<reference evidence="12 13" key="1">
    <citation type="submission" date="2016-01" db="EMBL/GenBank/DDBJ databases">
        <title>Genome Sequences of Twelve Sporeforming Bacillus Species Isolated from Foods.</title>
        <authorList>
            <person name="Berendsen E.M."/>
            <person name="Wells-Bennik M.H."/>
            <person name="Krawcyk A.O."/>
            <person name="De Jong A."/>
            <person name="Holsappel S."/>
            <person name="Eijlander R.T."/>
            <person name="Kuipers O.P."/>
        </authorList>
    </citation>
    <scope>NUCLEOTIDE SEQUENCE [LARGE SCALE GENOMIC DNA]</scope>
    <source>
        <strain evidence="12 13">B4099</strain>
    </source>
</reference>
<comment type="catalytic activity">
    <reaction evidence="1">
        <text>ATP + protein L-histidine = ADP + protein N-phospho-L-histidine.</text>
        <dbReference type="EC" id="2.7.13.3"/>
    </reaction>
</comment>
<evidence type="ECO:0000256" key="1">
    <source>
        <dbReference type="ARBA" id="ARBA00000085"/>
    </source>
</evidence>
<gene>
    <name evidence="12" type="ORF">B4099_1565</name>
</gene>
<evidence type="ECO:0000256" key="10">
    <source>
        <dbReference type="SAM" id="Phobius"/>
    </source>
</evidence>
<evidence type="ECO:0000313" key="13">
    <source>
        <dbReference type="Proteomes" id="UP000075304"/>
    </source>
</evidence>
<dbReference type="GO" id="GO:0005886">
    <property type="term" value="C:plasma membrane"/>
    <property type="evidence" value="ECO:0007669"/>
    <property type="project" value="UniProtKB-SubCell"/>
</dbReference>
<dbReference type="EC" id="2.7.13.3" evidence="3"/>
<dbReference type="InterPro" id="IPR036097">
    <property type="entry name" value="HisK_dim/P_sf"/>
</dbReference>
<dbReference type="InterPro" id="IPR050736">
    <property type="entry name" value="Sensor_HK_Regulatory"/>
</dbReference>
<dbReference type="InterPro" id="IPR005467">
    <property type="entry name" value="His_kinase_dom"/>
</dbReference>
<feature type="transmembrane region" description="Helical" evidence="10">
    <location>
        <begin position="12"/>
        <end position="32"/>
    </location>
</feature>
<comment type="caution">
    <text evidence="12">The sequence shown here is derived from an EMBL/GenBank/DDBJ whole genome shotgun (WGS) entry which is preliminary data.</text>
</comment>
<keyword evidence="4" id="KW-0597">Phosphoprotein</keyword>
<dbReference type="GO" id="GO:0005524">
    <property type="term" value="F:ATP binding"/>
    <property type="evidence" value="ECO:0007669"/>
    <property type="project" value="UniProtKB-KW"/>
</dbReference>
<evidence type="ECO:0000256" key="6">
    <source>
        <dbReference type="ARBA" id="ARBA00022741"/>
    </source>
</evidence>
<dbReference type="InterPro" id="IPR004358">
    <property type="entry name" value="Sig_transdc_His_kin-like_C"/>
</dbReference>
<evidence type="ECO:0000256" key="8">
    <source>
        <dbReference type="ARBA" id="ARBA00022840"/>
    </source>
</evidence>